<dbReference type="EMBL" id="MU854546">
    <property type="protein sequence ID" value="KAK4033205.1"/>
    <property type="molecule type" value="Genomic_DNA"/>
</dbReference>
<feature type="non-terminal residue" evidence="2">
    <location>
        <position position="271"/>
    </location>
</feature>
<evidence type="ECO:0000313" key="2">
    <source>
        <dbReference type="EMBL" id="KAK4033205.1"/>
    </source>
</evidence>
<evidence type="ECO:0000256" key="1">
    <source>
        <dbReference type="SAM" id="MobiDB-lite"/>
    </source>
</evidence>
<comment type="caution">
    <text evidence="2">The sequence shown here is derived from an EMBL/GenBank/DDBJ whole genome shotgun (WGS) entry which is preliminary data.</text>
</comment>
<gene>
    <name evidence="2" type="ORF">C8A01DRAFT_40362</name>
</gene>
<proteinExistence type="predicted"/>
<dbReference type="AlphaFoldDB" id="A0AAN6P7Q2"/>
<protein>
    <submittedName>
        <fullName evidence="2">Uncharacterized protein</fullName>
    </submittedName>
</protein>
<sequence length="271" mass="27180">MSGYKDVLKKGWHPDKGSSLKGQMKSLVGRGEDQTRRNDHAATPLSSLRDPASFAPPPKRNPNAAVGAASPTASSSPAFQTGPSIPPRTGTAPEAASDAPPAPPKPWRLDTTGLSTSHLPPPPGRKDGADGRSPPPPPAPGSGGRAPPSLPPRLPPRSASSSPVTPSPASSPALPARQTIPPPAAAPGPSQGYLNQSAITRLGAAGISVPGLGITPTSSQPPPPPARSPSTVTSPSSSTSTSTPHMNELQSRFGKLKTHAASSFSSNGGAA</sequence>
<dbReference type="Proteomes" id="UP001303115">
    <property type="component" value="Unassembled WGS sequence"/>
</dbReference>
<feature type="region of interest" description="Disordered" evidence="1">
    <location>
        <begin position="1"/>
        <end position="271"/>
    </location>
</feature>
<evidence type="ECO:0000313" key="3">
    <source>
        <dbReference type="Proteomes" id="UP001303115"/>
    </source>
</evidence>
<organism evidence="2 3">
    <name type="scientific">Parachaetomium inaequale</name>
    <dbReference type="NCBI Taxonomy" id="2588326"/>
    <lineage>
        <taxon>Eukaryota</taxon>
        <taxon>Fungi</taxon>
        <taxon>Dikarya</taxon>
        <taxon>Ascomycota</taxon>
        <taxon>Pezizomycotina</taxon>
        <taxon>Sordariomycetes</taxon>
        <taxon>Sordariomycetidae</taxon>
        <taxon>Sordariales</taxon>
        <taxon>Chaetomiaceae</taxon>
        <taxon>Parachaetomium</taxon>
    </lineage>
</organism>
<feature type="compositionally biased region" description="Low complexity" evidence="1">
    <location>
        <begin position="62"/>
        <end position="78"/>
    </location>
</feature>
<reference evidence="3" key="1">
    <citation type="journal article" date="2023" name="Mol. Phylogenet. Evol.">
        <title>Genome-scale phylogeny and comparative genomics of the fungal order Sordariales.</title>
        <authorList>
            <person name="Hensen N."/>
            <person name="Bonometti L."/>
            <person name="Westerberg I."/>
            <person name="Brannstrom I.O."/>
            <person name="Guillou S."/>
            <person name="Cros-Aarteil S."/>
            <person name="Calhoun S."/>
            <person name="Haridas S."/>
            <person name="Kuo A."/>
            <person name="Mondo S."/>
            <person name="Pangilinan J."/>
            <person name="Riley R."/>
            <person name="LaButti K."/>
            <person name="Andreopoulos B."/>
            <person name="Lipzen A."/>
            <person name="Chen C."/>
            <person name="Yan M."/>
            <person name="Daum C."/>
            <person name="Ng V."/>
            <person name="Clum A."/>
            <person name="Steindorff A."/>
            <person name="Ohm R.A."/>
            <person name="Martin F."/>
            <person name="Silar P."/>
            <person name="Natvig D.O."/>
            <person name="Lalanne C."/>
            <person name="Gautier V."/>
            <person name="Ament-Velasquez S.L."/>
            <person name="Kruys A."/>
            <person name="Hutchinson M.I."/>
            <person name="Powell A.J."/>
            <person name="Barry K."/>
            <person name="Miller A.N."/>
            <person name="Grigoriev I.V."/>
            <person name="Debuchy R."/>
            <person name="Gladieux P."/>
            <person name="Hiltunen Thoren M."/>
            <person name="Johannesson H."/>
        </authorList>
    </citation>
    <scope>NUCLEOTIDE SEQUENCE [LARGE SCALE GENOMIC DNA]</scope>
    <source>
        <strain evidence="3">CBS 284.82</strain>
    </source>
</reference>
<accession>A0AAN6P7Q2</accession>
<feature type="compositionally biased region" description="Low complexity" evidence="1">
    <location>
        <begin position="156"/>
        <end position="176"/>
    </location>
</feature>
<feature type="compositionally biased region" description="Basic and acidic residues" evidence="1">
    <location>
        <begin position="30"/>
        <end position="40"/>
    </location>
</feature>
<feature type="compositionally biased region" description="Low complexity" evidence="1">
    <location>
        <begin position="260"/>
        <end position="271"/>
    </location>
</feature>
<feature type="compositionally biased region" description="Low complexity" evidence="1">
    <location>
        <begin position="228"/>
        <end position="244"/>
    </location>
</feature>
<keyword evidence="3" id="KW-1185">Reference proteome</keyword>
<name>A0AAN6P7Q2_9PEZI</name>
<feature type="compositionally biased region" description="Basic and acidic residues" evidence="1">
    <location>
        <begin position="1"/>
        <end position="18"/>
    </location>
</feature>